<keyword evidence="2" id="KW-0812">Transmembrane</keyword>
<reference evidence="3" key="2">
    <citation type="submission" date="2020-09" db="EMBL/GenBank/DDBJ databases">
        <authorList>
            <person name="Sun Q."/>
            <person name="Sedlacek I."/>
        </authorList>
    </citation>
    <scope>NUCLEOTIDE SEQUENCE</scope>
    <source>
        <strain evidence="3">CCM 7897</strain>
    </source>
</reference>
<protein>
    <submittedName>
        <fullName evidence="3">Uncharacterized protein</fullName>
    </submittedName>
</protein>
<keyword evidence="2" id="KW-1133">Transmembrane helix</keyword>
<dbReference type="EMBL" id="BMCT01000009">
    <property type="protein sequence ID" value="GGF82257.1"/>
    <property type="molecule type" value="Genomic_DNA"/>
</dbReference>
<reference evidence="3" key="1">
    <citation type="journal article" date="2014" name="Int. J. Syst. Evol. Microbiol.">
        <title>Complete genome sequence of Corynebacterium casei LMG S-19264T (=DSM 44701T), isolated from a smear-ripened cheese.</title>
        <authorList>
            <consortium name="US DOE Joint Genome Institute (JGI-PGF)"/>
            <person name="Walter F."/>
            <person name="Albersmeier A."/>
            <person name="Kalinowski J."/>
            <person name="Ruckert C."/>
        </authorList>
    </citation>
    <scope>NUCLEOTIDE SEQUENCE</scope>
    <source>
        <strain evidence="3">CCM 7897</strain>
    </source>
</reference>
<feature type="compositionally biased region" description="Basic and acidic residues" evidence="1">
    <location>
        <begin position="207"/>
        <end position="216"/>
    </location>
</feature>
<sequence length="256" mass="28490">MSGQRQIKIEVRDGKVFLDGEEQSLEIEAVKTLHVRVTGLSRFSSLDRYAGTATRRTQIRGHGAIDDTVQVLGLSARTDKLEVSIQAAPPSEASEARIEWRSDLGWLAADWETRSAECWYLQCYVPAETFSELDQEYREGRLQVLSLGVRAAMWAPWSPFPHAERTPWHLLPGKHGTSAHVVGELGAINWGDQLPTEGPKAGHQHSHTTDTDDRLLQRTAEAPRSSARAIRDALTPYMWGMITVICLLVIIAVRSG</sequence>
<feature type="region of interest" description="Disordered" evidence="1">
    <location>
        <begin position="193"/>
        <end position="223"/>
    </location>
</feature>
<dbReference type="AlphaFoldDB" id="A0A917CAR3"/>
<organism evidence="3 4">
    <name type="scientific">Azorhizobium oxalatiphilum</name>
    <dbReference type="NCBI Taxonomy" id="980631"/>
    <lineage>
        <taxon>Bacteria</taxon>
        <taxon>Pseudomonadati</taxon>
        <taxon>Pseudomonadota</taxon>
        <taxon>Alphaproteobacteria</taxon>
        <taxon>Hyphomicrobiales</taxon>
        <taxon>Xanthobacteraceae</taxon>
        <taxon>Azorhizobium</taxon>
    </lineage>
</organism>
<accession>A0A917CAR3</accession>
<keyword evidence="4" id="KW-1185">Reference proteome</keyword>
<comment type="caution">
    <text evidence="3">The sequence shown here is derived from an EMBL/GenBank/DDBJ whole genome shotgun (WGS) entry which is preliminary data.</text>
</comment>
<evidence type="ECO:0000256" key="2">
    <source>
        <dbReference type="SAM" id="Phobius"/>
    </source>
</evidence>
<evidence type="ECO:0000313" key="3">
    <source>
        <dbReference type="EMBL" id="GGF82257.1"/>
    </source>
</evidence>
<evidence type="ECO:0000256" key="1">
    <source>
        <dbReference type="SAM" id="MobiDB-lite"/>
    </source>
</evidence>
<name>A0A917CAR3_9HYPH</name>
<feature type="transmembrane region" description="Helical" evidence="2">
    <location>
        <begin position="234"/>
        <end position="253"/>
    </location>
</feature>
<gene>
    <name evidence="3" type="ORF">GCM10007301_47940</name>
</gene>
<dbReference type="Proteomes" id="UP000606044">
    <property type="component" value="Unassembled WGS sequence"/>
</dbReference>
<evidence type="ECO:0000313" key="4">
    <source>
        <dbReference type="Proteomes" id="UP000606044"/>
    </source>
</evidence>
<proteinExistence type="predicted"/>
<dbReference type="RefSeq" id="WP_188583410.1">
    <property type="nucleotide sequence ID" value="NZ_BMCT01000009.1"/>
</dbReference>
<keyword evidence="2" id="KW-0472">Membrane</keyword>